<feature type="domain" description="FAD-binding PCMH-type" evidence="17">
    <location>
        <begin position="33"/>
        <end position="198"/>
    </location>
</feature>
<dbReference type="PROSITE" id="PS51387">
    <property type="entry name" value="FAD_PCMH"/>
    <property type="match status" value="1"/>
</dbReference>
<evidence type="ECO:0000259" key="17">
    <source>
        <dbReference type="PROSITE" id="PS51387"/>
    </source>
</evidence>
<keyword evidence="10 16" id="KW-0133">Cell shape</keyword>
<dbReference type="EC" id="1.3.1.98" evidence="16"/>
<feature type="active site" evidence="16">
    <location>
        <position position="297"/>
    </location>
</feature>
<feature type="active site" description="Proton donor" evidence="16">
    <location>
        <position position="227"/>
    </location>
</feature>
<evidence type="ECO:0000256" key="15">
    <source>
        <dbReference type="ARBA" id="ARBA00048914"/>
    </source>
</evidence>
<dbReference type="GO" id="GO:0008762">
    <property type="term" value="F:UDP-N-acetylmuramate dehydrogenase activity"/>
    <property type="evidence" value="ECO:0007669"/>
    <property type="project" value="UniProtKB-UniRule"/>
</dbReference>
<dbReference type="RefSeq" id="WP_039257120.1">
    <property type="nucleotide sequence ID" value="NZ_JDRY01000021.1"/>
</dbReference>
<dbReference type="Gene3D" id="3.30.465.10">
    <property type="match status" value="1"/>
</dbReference>
<dbReference type="GO" id="GO:0008360">
    <property type="term" value="P:regulation of cell shape"/>
    <property type="evidence" value="ECO:0007669"/>
    <property type="project" value="UniProtKB-KW"/>
</dbReference>
<dbReference type="GO" id="GO:0071555">
    <property type="term" value="P:cell wall organization"/>
    <property type="evidence" value="ECO:0007669"/>
    <property type="project" value="UniProtKB-KW"/>
</dbReference>
<keyword evidence="9 16" id="KW-0521">NADP</keyword>
<evidence type="ECO:0000256" key="3">
    <source>
        <dbReference type="ARBA" id="ARBA00004496"/>
    </source>
</evidence>
<dbReference type="Proteomes" id="UP000030014">
    <property type="component" value="Unassembled WGS sequence"/>
</dbReference>
<keyword evidence="14 16" id="KW-0961">Cell wall biogenesis/degradation</keyword>
<sequence>MVQSMDINKKLESILDKEEIKNNVLMKSYTSFRVGGPADVFVTPNSYEKIRDVIKICKQYNVSYFILGNGSNLLVRDGGIRGVVINFTKLNKILVEETKVIAESGAILSMVASAALKNDLTGLEFAHGIPGSVGGAVAMNAGAYNGEICQVIESATIIDNDGEIREISKKEMNLSYRNSLILKNGYIVLKATFKLQRGNHDSIKSRMDDLMRRRKEKQPLEYPSAGSTFKRPEGYFAAKLIEDSELKGVHVGDAEVSVKHSGFIINKGNASAKDILDLIELVKNTVNDKFQVMLNTEVRIVGEDETN</sequence>
<dbReference type="GO" id="GO:0051301">
    <property type="term" value="P:cell division"/>
    <property type="evidence" value="ECO:0007669"/>
    <property type="project" value="UniProtKB-KW"/>
</dbReference>
<dbReference type="Pfam" id="PF02873">
    <property type="entry name" value="MurB_C"/>
    <property type="match status" value="1"/>
</dbReference>
<dbReference type="InterPro" id="IPR036635">
    <property type="entry name" value="MurB_C_sf"/>
</dbReference>
<keyword evidence="5 16" id="KW-0963">Cytoplasm</keyword>
<keyword evidence="13 16" id="KW-0131">Cell cycle</keyword>
<proteinExistence type="inferred from homology"/>
<dbReference type="GO" id="GO:0009252">
    <property type="term" value="P:peptidoglycan biosynthetic process"/>
    <property type="evidence" value="ECO:0007669"/>
    <property type="project" value="UniProtKB-UniRule"/>
</dbReference>
<keyword evidence="7 16" id="KW-0285">Flavoprotein</keyword>
<evidence type="ECO:0000256" key="8">
    <source>
        <dbReference type="ARBA" id="ARBA00022827"/>
    </source>
</evidence>
<organism evidence="18 19">
    <name type="scientific">Clostridium botulinum C/D str. DC5</name>
    <dbReference type="NCBI Taxonomy" id="1443128"/>
    <lineage>
        <taxon>Bacteria</taxon>
        <taxon>Bacillati</taxon>
        <taxon>Bacillota</taxon>
        <taxon>Clostridia</taxon>
        <taxon>Eubacteriales</taxon>
        <taxon>Clostridiaceae</taxon>
        <taxon>Clostridium</taxon>
    </lineage>
</organism>
<reference evidence="18 19" key="1">
    <citation type="submission" date="2014-01" db="EMBL/GenBank/DDBJ databases">
        <title>Plasmidome dynamics in the species complex Clostridium novyi sensu lato converts strains of independent lineages into distinctly different pathogens.</title>
        <authorList>
            <person name="Skarin H."/>
            <person name="Segerman B."/>
        </authorList>
    </citation>
    <scope>NUCLEOTIDE SEQUENCE [LARGE SCALE GENOMIC DNA]</scope>
    <source>
        <strain evidence="18 19">DC5</strain>
    </source>
</reference>
<evidence type="ECO:0000256" key="9">
    <source>
        <dbReference type="ARBA" id="ARBA00022857"/>
    </source>
</evidence>
<dbReference type="InterPro" id="IPR036318">
    <property type="entry name" value="FAD-bd_PCMH-like_sf"/>
</dbReference>
<evidence type="ECO:0000256" key="16">
    <source>
        <dbReference type="HAMAP-Rule" id="MF_00037"/>
    </source>
</evidence>
<evidence type="ECO:0000256" key="4">
    <source>
        <dbReference type="ARBA" id="ARBA00004752"/>
    </source>
</evidence>
<dbReference type="InterPro" id="IPR003170">
    <property type="entry name" value="MurB"/>
</dbReference>
<evidence type="ECO:0000256" key="2">
    <source>
        <dbReference type="ARBA" id="ARBA00003921"/>
    </source>
</evidence>
<dbReference type="NCBIfam" id="NF010480">
    <property type="entry name" value="PRK13905.1"/>
    <property type="match status" value="1"/>
</dbReference>
<evidence type="ECO:0000256" key="5">
    <source>
        <dbReference type="ARBA" id="ARBA00022490"/>
    </source>
</evidence>
<keyword evidence="8 16" id="KW-0274">FAD</keyword>
<comment type="function">
    <text evidence="2 16">Cell wall formation.</text>
</comment>
<keyword evidence="11 16" id="KW-0573">Peptidoglycan synthesis</keyword>
<dbReference type="GO" id="GO:0071949">
    <property type="term" value="F:FAD binding"/>
    <property type="evidence" value="ECO:0007669"/>
    <property type="project" value="InterPro"/>
</dbReference>
<dbReference type="Gene3D" id="3.30.43.10">
    <property type="entry name" value="Uridine Diphospho-n-acetylenolpyruvylglucosamine Reductase, domain 2"/>
    <property type="match status" value="1"/>
</dbReference>
<evidence type="ECO:0000256" key="1">
    <source>
        <dbReference type="ARBA" id="ARBA00001974"/>
    </source>
</evidence>
<comment type="cofactor">
    <cofactor evidence="1 16">
        <name>FAD</name>
        <dbReference type="ChEBI" id="CHEBI:57692"/>
    </cofactor>
</comment>
<accession>A0A0A0IIH4</accession>
<keyword evidence="6 16" id="KW-0132">Cell division</keyword>
<dbReference type="InterPro" id="IPR016166">
    <property type="entry name" value="FAD-bd_PCMH"/>
</dbReference>
<evidence type="ECO:0000256" key="11">
    <source>
        <dbReference type="ARBA" id="ARBA00022984"/>
    </source>
</evidence>
<dbReference type="NCBIfam" id="TIGR00179">
    <property type="entry name" value="murB"/>
    <property type="match status" value="1"/>
</dbReference>
<dbReference type="InterPro" id="IPR016169">
    <property type="entry name" value="FAD-bd_PCMH_sub2"/>
</dbReference>
<evidence type="ECO:0000256" key="7">
    <source>
        <dbReference type="ARBA" id="ARBA00022630"/>
    </source>
</evidence>
<dbReference type="GO" id="GO:0005829">
    <property type="term" value="C:cytosol"/>
    <property type="evidence" value="ECO:0007669"/>
    <property type="project" value="TreeGrafter"/>
</dbReference>
<dbReference type="Pfam" id="PF01565">
    <property type="entry name" value="FAD_binding_4"/>
    <property type="match status" value="1"/>
</dbReference>
<evidence type="ECO:0000313" key="18">
    <source>
        <dbReference type="EMBL" id="KGN00414.1"/>
    </source>
</evidence>
<comment type="caution">
    <text evidence="18">The sequence shown here is derived from an EMBL/GenBank/DDBJ whole genome shotgun (WGS) entry which is preliminary data.</text>
</comment>
<dbReference type="InterPro" id="IPR016167">
    <property type="entry name" value="FAD-bd_PCMH_sub1"/>
</dbReference>
<evidence type="ECO:0000256" key="12">
    <source>
        <dbReference type="ARBA" id="ARBA00023002"/>
    </source>
</evidence>
<feature type="active site" evidence="16">
    <location>
        <position position="177"/>
    </location>
</feature>
<dbReference type="Gene3D" id="3.90.78.10">
    <property type="entry name" value="UDP-N-acetylenolpyruvoylglucosamine reductase, C-terminal domain"/>
    <property type="match status" value="1"/>
</dbReference>
<comment type="catalytic activity">
    <reaction evidence="15 16">
        <text>UDP-N-acetyl-alpha-D-muramate + NADP(+) = UDP-N-acetyl-3-O-(1-carboxyvinyl)-alpha-D-glucosamine + NADPH + H(+)</text>
        <dbReference type="Rhea" id="RHEA:12248"/>
        <dbReference type="ChEBI" id="CHEBI:15378"/>
        <dbReference type="ChEBI" id="CHEBI:57783"/>
        <dbReference type="ChEBI" id="CHEBI:58349"/>
        <dbReference type="ChEBI" id="CHEBI:68483"/>
        <dbReference type="ChEBI" id="CHEBI:70757"/>
        <dbReference type="EC" id="1.3.1.98"/>
    </reaction>
</comment>
<keyword evidence="12 16" id="KW-0560">Oxidoreductase</keyword>
<dbReference type="UniPathway" id="UPA00219"/>
<protein>
    <recommendedName>
        <fullName evidence="16">UDP-N-acetylenolpyruvoylglucosamine reductase</fullName>
        <ecNumber evidence="16">1.3.1.98</ecNumber>
    </recommendedName>
    <alternativeName>
        <fullName evidence="16">UDP-N-acetylmuramate dehydrogenase</fullName>
    </alternativeName>
</protein>
<comment type="similarity">
    <text evidence="16">Belongs to the MurB family.</text>
</comment>
<evidence type="ECO:0000313" key="19">
    <source>
        <dbReference type="Proteomes" id="UP000030014"/>
    </source>
</evidence>
<name>A0A0A0IIH4_CLOBO</name>
<comment type="subcellular location">
    <subcellularLocation>
        <location evidence="3 16">Cytoplasm</location>
    </subcellularLocation>
</comment>
<dbReference type="AlphaFoldDB" id="A0A0A0IIH4"/>
<evidence type="ECO:0000256" key="13">
    <source>
        <dbReference type="ARBA" id="ARBA00023306"/>
    </source>
</evidence>
<evidence type="ECO:0000256" key="10">
    <source>
        <dbReference type="ARBA" id="ARBA00022960"/>
    </source>
</evidence>
<dbReference type="SUPFAM" id="SSF56194">
    <property type="entry name" value="Uridine diphospho-N-Acetylenolpyruvylglucosamine reductase, MurB, C-terminal domain"/>
    <property type="match status" value="1"/>
</dbReference>
<comment type="pathway">
    <text evidence="4 16">Cell wall biogenesis; peptidoglycan biosynthesis.</text>
</comment>
<dbReference type="InterPro" id="IPR011601">
    <property type="entry name" value="MurB_C"/>
</dbReference>
<dbReference type="PANTHER" id="PTHR21071">
    <property type="entry name" value="UDP-N-ACETYLENOLPYRUVOYLGLUCOSAMINE REDUCTASE"/>
    <property type="match status" value="1"/>
</dbReference>
<evidence type="ECO:0000256" key="14">
    <source>
        <dbReference type="ARBA" id="ARBA00023316"/>
    </source>
</evidence>
<dbReference type="HAMAP" id="MF_00037">
    <property type="entry name" value="MurB"/>
    <property type="match status" value="1"/>
</dbReference>
<dbReference type="PANTHER" id="PTHR21071:SF4">
    <property type="entry name" value="UDP-N-ACETYLENOLPYRUVOYLGLUCOSAMINE REDUCTASE"/>
    <property type="match status" value="1"/>
</dbReference>
<dbReference type="EMBL" id="JDRY01000021">
    <property type="protein sequence ID" value="KGN00414.1"/>
    <property type="molecule type" value="Genomic_DNA"/>
</dbReference>
<evidence type="ECO:0000256" key="6">
    <source>
        <dbReference type="ARBA" id="ARBA00022618"/>
    </source>
</evidence>
<dbReference type="SUPFAM" id="SSF56176">
    <property type="entry name" value="FAD-binding/transporter-associated domain-like"/>
    <property type="match status" value="1"/>
</dbReference>
<dbReference type="InterPro" id="IPR006094">
    <property type="entry name" value="Oxid_FAD_bind_N"/>
</dbReference>
<gene>
    <name evidence="16 18" type="primary">murB</name>
    <name evidence="18" type="ORF">Z955_03490</name>
</gene>